<dbReference type="EMBL" id="JAMFLX010000172">
    <property type="protein sequence ID" value="MCL6272360.1"/>
    <property type="molecule type" value="Genomic_DNA"/>
</dbReference>
<comment type="caution">
    <text evidence="1">The sequence shown here is derived from an EMBL/GenBank/DDBJ whole genome shotgun (WGS) entry which is preliminary data.</text>
</comment>
<protein>
    <recommendedName>
        <fullName evidence="3">Integrase</fullName>
    </recommendedName>
</protein>
<dbReference type="Proteomes" id="UP001203338">
    <property type="component" value="Unassembled WGS sequence"/>
</dbReference>
<evidence type="ECO:0000313" key="2">
    <source>
        <dbReference type="Proteomes" id="UP001203338"/>
    </source>
</evidence>
<evidence type="ECO:0008006" key="3">
    <source>
        <dbReference type="Google" id="ProtNLM"/>
    </source>
</evidence>
<feature type="non-terminal residue" evidence="1">
    <location>
        <position position="1"/>
    </location>
</feature>
<organism evidence="1 2">
    <name type="scientific">Parendozoicomonas callyspongiae</name>
    <dbReference type="NCBI Taxonomy" id="2942213"/>
    <lineage>
        <taxon>Bacteria</taxon>
        <taxon>Pseudomonadati</taxon>
        <taxon>Pseudomonadota</taxon>
        <taxon>Gammaproteobacteria</taxon>
        <taxon>Oceanospirillales</taxon>
        <taxon>Endozoicomonadaceae</taxon>
        <taxon>Parendozoicomonas</taxon>
    </lineage>
</organism>
<keyword evidence="2" id="KW-1185">Reference proteome</keyword>
<proteinExistence type="predicted"/>
<dbReference type="RefSeq" id="WP_249702070.1">
    <property type="nucleotide sequence ID" value="NZ_JAMFLX010000172.1"/>
</dbReference>
<evidence type="ECO:0000313" key="1">
    <source>
        <dbReference type="EMBL" id="MCL6272360.1"/>
    </source>
</evidence>
<accession>A0ABT0PLU6</accession>
<gene>
    <name evidence="1" type="ORF">M3P05_20815</name>
</gene>
<name>A0ABT0PLU6_9GAMM</name>
<sequence>IRTDKRGKEKKVYRYENMMTPYEKLLSLESPEQYLKKGVTLKQLKEKAESLSDNEAAEQLKAARESLFRTVYERRAGG</sequence>
<reference evidence="1 2" key="1">
    <citation type="submission" date="2022-05" db="EMBL/GenBank/DDBJ databases">
        <authorList>
            <person name="Park J.-S."/>
        </authorList>
    </citation>
    <scope>NUCLEOTIDE SEQUENCE [LARGE SCALE GENOMIC DNA]</scope>
    <source>
        <strain evidence="1 2">2012CJ34-2</strain>
    </source>
</reference>